<evidence type="ECO:0000313" key="2">
    <source>
        <dbReference type="Proteomes" id="UP001148629"/>
    </source>
</evidence>
<name>A0ACC1RCU2_9HYPO</name>
<dbReference type="Proteomes" id="UP001148629">
    <property type="component" value="Unassembled WGS sequence"/>
</dbReference>
<reference evidence="1" key="1">
    <citation type="submission" date="2022-08" db="EMBL/GenBank/DDBJ databases">
        <title>Genome Sequence of Fusarium decemcellulare.</title>
        <authorList>
            <person name="Buettner E."/>
        </authorList>
    </citation>
    <scope>NUCLEOTIDE SEQUENCE</scope>
    <source>
        <strain evidence="1">Babe19</strain>
    </source>
</reference>
<organism evidence="1 2">
    <name type="scientific">Fusarium decemcellulare</name>
    <dbReference type="NCBI Taxonomy" id="57161"/>
    <lineage>
        <taxon>Eukaryota</taxon>
        <taxon>Fungi</taxon>
        <taxon>Dikarya</taxon>
        <taxon>Ascomycota</taxon>
        <taxon>Pezizomycotina</taxon>
        <taxon>Sordariomycetes</taxon>
        <taxon>Hypocreomycetidae</taxon>
        <taxon>Hypocreales</taxon>
        <taxon>Nectriaceae</taxon>
        <taxon>Fusarium</taxon>
        <taxon>Fusarium decemcellulare species complex</taxon>
    </lineage>
</organism>
<dbReference type="EMBL" id="JANRMS010005066">
    <property type="protein sequence ID" value="KAJ3503936.1"/>
    <property type="molecule type" value="Genomic_DNA"/>
</dbReference>
<comment type="caution">
    <text evidence="1">The sequence shown here is derived from an EMBL/GenBank/DDBJ whole genome shotgun (WGS) entry which is preliminary data.</text>
</comment>
<protein>
    <submittedName>
        <fullName evidence="1">Uncharacterized protein</fullName>
    </submittedName>
</protein>
<keyword evidence="2" id="KW-1185">Reference proteome</keyword>
<evidence type="ECO:0000313" key="1">
    <source>
        <dbReference type="EMBL" id="KAJ3503936.1"/>
    </source>
</evidence>
<accession>A0ACC1RCU2</accession>
<proteinExistence type="predicted"/>
<sequence>MVQRRGTYVISAKTGLEYLNRDAYVDGGPATEECDIHTHSLPLPIQFAIHVRLTNEVKELEKESLEGLEKVGFKLDYGHDGSGMHRLFMTRAGGYTIDVGATQLIVDGKIKVVQSPGGIKGFSEKGLVLDDDRELEADIVVLAIGYDNMRTTLRKILGDKVADRVGDVWDLDDEGELNGVWRPSGHPKFWYMAGSLTLARVYSKFLALQIKAEELGMRDNL</sequence>
<gene>
    <name evidence="1" type="ORF">NM208_g16413</name>
</gene>